<dbReference type="RefSeq" id="WP_006973431.1">
    <property type="nucleotide sequence ID" value="NZ_ABCS01000046.1"/>
</dbReference>
<proteinExistence type="predicted"/>
<evidence type="ECO:0000313" key="1">
    <source>
        <dbReference type="EMBL" id="EDM77432.1"/>
    </source>
</evidence>
<dbReference type="Proteomes" id="UP000005801">
    <property type="component" value="Unassembled WGS sequence"/>
</dbReference>
<dbReference type="EMBL" id="ABCS01000046">
    <property type="protein sequence ID" value="EDM77432.1"/>
    <property type="molecule type" value="Genomic_DNA"/>
</dbReference>
<accession>A6G9N8</accession>
<gene>
    <name evidence="1" type="ORF">PPSIR1_37994</name>
</gene>
<sequence length="66" mass="7470">MTKLCAGLDLMASTLFMSFETGARDEAQELIDLVLSRCTRDLEFVTGILRLLFDELSRRADDPDQD</sequence>
<organism evidence="1 2">
    <name type="scientific">Plesiocystis pacifica SIR-1</name>
    <dbReference type="NCBI Taxonomy" id="391625"/>
    <lineage>
        <taxon>Bacteria</taxon>
        <taxon>Pseudomonadati</taxon>
        <taxon>Myxococcota</taxon>
        <taxon>Polyangia</taxon>
        <taxon>Nannocystales</taxon>
        <taxon>Nannocystaceae</taxon>
        <taxon>Plesiocystis</taxon>
    </lineage>
</organism>
<dbReference type="AlphaFoldDB" id="A6G9N8"/>
<comment type="caution">
    <text evidence="1">The sequence shown here is derived from an EMBL/GenBank/DDBJ whole genome shotgun (WGS) entry which is preliminary data.</text>
</comment>
<evidence type="ECO:0000313" key="2">
    <source>
        <dbReference type="Proteomes" id="UP000005801"/>
    </source>
</evidence>
<dbReference type="STRING" id="391625.PPSIR1_37994"/>
<name>A6G9N8_9BACT</name>
<reference evidence="1 2" key="1">
    <citation type="submission" date="2007-06" db="EMBL/GenBank/DDBJ databases">
        <authorList>
            <person name="Shimkets L."/>
            <person name="Ferriera S."/>
            <person name="Johnson J."/>
            <person name="Kravitz S."/>
            <person name="Beeson K."/>
            <person name="Sutton G."/>
            <person name="Rogers Y.-H."/>
            <person name="Friedman R."/>
            <person name="Frazier M."/>
            <person name="Venter J.C."/>
        </authorList>
    </citation>
    <scope>NUCLEOTIDE SEQUENCE [LARGE SCALE GENOMIC DNA]</scope>
    <source>
        <strain evidence="1 2">SIR-1</strain>
    </source>
</reference>
<protein>
    <submittedName>
        <fullName evidence="1">Uncharacterized protein</fullName>
    </submittedName>
</protein>
<keyword evidence="2" id="KW-1185">Reference proteome</keyword>